<feature type="chain" id="PRO_5026008284" description="Arrestin-like N-terminal domain-containing protein" evidence="1">
    <location>
        <begin position="19"/>
        <end position="123"/>
    </location>
</feature>
<dbReference type="EMBL" id="CADCXU010024237">
    <property type="protein sequence ID" value="CAB0011627.1"/>
    <property type="molecule type" value="Genomic_DNA"/>
</dbReference>
<evidence type="ECO:0000313" key="3">
    <source>
        <dbReference type="Proteomes" id="UP000479000"/>
    </source>
</evidence>
<reference evidence="2 3" key="1">
    <citation type="submission" date="2020-02" db="EMBL/GenBank/DDBJ databases">
        <authorList>
            <person name="Ferguson B K."/>
        </authorList>
    </citation>
    <scope>NUCLEOTIDE SEQUENCE [LARGE SCALE GENOMIC DNA]</scope>
</reference>
<evidence type="ECO:0000313" key="2">
    <source>
        <dbReference type="EMBL" id="CAB0011627.1"/>
    </source>
</evidence>
<name>A0A6H5H7W7_9HEMI</name>
<evidence type="ECO:0008006" key="4">
    <source>
        <dbReference type="Google" id="ProtNLM"/>
    </source>
</evidence>
<protein>
    <recommendedName>
        <fullName evidence="4">Arrestin-like N-terminal domain-containing protein</fullName>
    </recommendedName>
</protein>
<evidence type="ECO:0000256" key="1">
    <source>
        <dbReference type="SAM" id="SignalP"/>
    </source>
</evidence>
<accession>A0A6H5H7W7</accession>
<proteinExistence type="predicted"/>
<organism evidence="2 3">
    <name type="scientific">Nesidiocoris tenuis</name>
    <dbReference type="NCBI Taxonomy" id="355587"/>
    <lineage>
        <taxon>Eukaryota</taxon>
        <taxon>Metazoa</taxon>
        <taxon>Ecdysozoa</taxon>
        <taxon>Arthropoda</taxon>
        <taxon>Hexapoda</taxon>
        <taxon>Insecta</taxon>
        <taxon>Pterygota</taxon>
        <taxon>Neoptera</taxon>
        <taxon>Paraneoptera</taxon>
        <taxon>Hemiptera</taxon>
        <taxon>Heteroptera</taxon>
        <taxon>Panheteroptera</taxon>
        <taxon>Cimicomorpha</taxon>
        <taxon>Miridae</taxon>
        <taxon>Dicyphina</taxon>
        <taxon>Nesidiocoris</taxon>
    </lineage>
</organism>
<keyword evidence="3" id="KW-1185">Reference proteome</keyword>
<dbReference type="Proteomes" id="UP000479000">
    <property type="component" value="Unassembled WGS sequence"/>
</dbReference>
<keyword evidence="1" id="KW-0732">Signal</keyword>
<feature type="signal peptide" evidence="1">
    <location>
        <begin position="1"/>
        <end position="18"/>
    </location>
</feature>
<gene>
    <name evidence="2" type="ORF">NTEN_LOCUS16542</name>
</gene>
<sequence>MDLLSLLITFFFLKGVIQDLKVYGKAHLADVHCRVYKTGYSQGQVLLARARAVAPYKGTFLLGLPPPKGRYRTAVSERSARSTEVCPQRTLIWSCHPPSTSDLWHGRANTALPTDLRGSNSAN</sequence>
<dbReference type="AlphaFoldDB" id="A0A6H5H7W7"/>